<dbReference type="PRINTS" id="PR00455">
    <property type="entry name" value="HTHTETR"/>
</dbReference>
<dbReference type="AlphaFoldDB" id="A0A9Q4ANF3"/>
<feature type="DNA-binding region" description="H-T-H motif" evidence="2">
    <location>
        <begin position="36"/>
        <end position="55"/>
    </location>
</feature>
<dbReference type="Pfam" id="PF00440">
    <property type="entry name" value="TetR_N"/>
    <property type="match status" value="1"/>
</dbReference>
<dbReference type="PROSITE" id="PS50977">
    <property type="entry name" value="HTH_TETR_2"/>
    <property type="match status" value="1"/>
</dbReference>
<sequence>MIQRIKGTQTRSAETRSAILAAVERLWRERPYDAITIAQIAAEAGIAKGSVLAHFSEKLAILAGFLAQELDRTSAALATDPDFAITPQRLAAKFAPLLHFLAADKALLRLLTLDGDGEQCSIVLDPATARLRAGLVAGFARQQQDNPELCADVFLAIAIQVAVSGHAQDSAAAVAALARLAGIVYRA</sequence>
<dbReference type="GO" id="GO:0003677">
    <property type="term" value="F:DNA binding"/>
    <property type="evidence" value="ECO:0007669"/>
    <property type="project" value="UniProtKB-UniRule"/>
</dbReference>
<gene>
    <name evidence="4" type="ORF">NF348_06615</name>
</gene>
<protein>
    <submittedName>
        <fullName evidence="4">TetR/AcrR family transcriptional regulator</fullName>
    </submittedName>
</protein>
<dbReference type="Gene3D" id="1.10.357.10">
    <property type="entry name" value="Tetracycline Repressor, domain 2"/>
    <property type="match status" value="1"/>
</dbReference>
<evidence type="ECO:0000313" key="4">
    <source>
        <dbReference type="EMBL" id="MCP8886772.1"/>
    </source>
</evidence>
<keyword evidence="5" id="KW-1185">Reference proteome</keyword>
<name>A0A9Q4ANF3_9HYPH</name>
<evidence type="ECO:0000256" key="2">
    <source>
        <dbReference type="PROSITE-ProRule" id="PRU00335"/>
    </source>
</evidence>
<dbReference type="Proteomes" id="UP001060275">
    <property type="component" value="Unassembled WGS sequence"/>
</dbReference>
<comment type="caution">
    <text evidence="4">The sequence shown here is derived from an EMBL/GenBank/DDBJ whole genome shotgun (WGS) entry which is preliminary data.</text>
</comment>
<accession>A0A9Q4ANF3</accession>
<dbReference type="InterPro" id="IPR009057">
    <property type="entry name" value="Homeodomain-like_sf"/>
</dbReference>
<organism evidence="4 5">
    <name type="scientific">Devosia ureilytica</name>
    <dbReference type="NCBI Taxonomy" id="2952754"/>
    <lineage>
        <taxon>Bacteria</taxon>
        <taxon>Pseudomonadati</taxon>
        <taxon>Pseudomonadota</taxon>
        <taxon>Alphaproteobacteria</taxon>
        <taxon>Hyphomicrobiales</taxon>
        <taxon>Devosiaceae</taxon>
        <taxon>Devosia</taxon>
    </lineage>
</organism>
<dbReference type="SUPFAM" id="SSF46689">
    <property type="entry name" value="Homeodomain-like"/>
    <property type="match status" value="1"/>
</dbReference>
<proteinExistence type="predicted"/>
<evidence type="ECO:0000256" key="1">
    <source>
        <dbReference type="ARBA" id="ARBA00023125"/>
    </source>
</evidence>
<evidence type="ECO:0000259" key="3">
    <source>
        <dbReference type="PROSITE" id="PS50977"/>
    </source>
</evidence>
<feature type="domain" description="HTH tetR-type" evidence="3">
    <location>
        <begin position="13"/>
        <end position="73"/>
    </location>
</feature>
<dbReference type="EMBL" id="JAMWDU010000002">
    <property type="protein sequence ID" value="MCP8886772.1"/>
    <property type="molecule type" value="Genomic_DNA"/>
</dbReference>
<reference evidence="4" key="1">
    <citation type="submission" date="2022-06" db="EMBL/GenBank/DDBJ databases">
        <title>Devosia sp. XJ19-45 genome assembly.</title>
        <authorList>
            <person name="Li B."/>
            <person name="Cai M."/>
            <person name="Nie G."/>
            <person name="Li W."/>
        </authorList>
    </citation>
    <scope>NUCLEOTIDE SEQUENCE</scope>
    <source>
        <strain evidence="4">XJ19-45</strain>
    </source>
</reference>
<dbReference type="RefSeq" id="WP_254673551.1">
    <property type="nucleotide sequence ID" value="NZ_JAMWDU010000002.1"/>
</dbReference>
<dbReference type="InterPro" id="IPR001647">
    <property type="entry name" value="HTH_TetR"/>
</dbReference>
<keyword evidence="1 2" id="KW-0238">DNA-binding</keyword>
<evidence type="ECO:0000313" key="5">
    <source>
        <dbReference type="Proteomes" id="UP001060275"/>
    </source>
</evidence>